<dbReference type="Gene3D" id="3.40.50.620">
    <property type="entry name" value="HUPs"/>
    <property type="match status" value="1"/>
</dbReference>
<comment type="function">
    <text evidence="1">Catalyzes the phosphorylation of riboflavin to FMN followed by the adenylation of FMN to FAD.</text>
</comment>
<dbReference type="InterPro" id="IPR023465">
    <property type="entry name" value="Riboflavin_kinase_dom_sf"/>
</dbReference>
<dbReference type="OrthoDB" id="9803667at2"/>
<dbReference type="EC" id="2.7.1.26" evidence="15"/>
<name>A0A1G7ME38_9BACT</name>
<evidence type="ECO:0000256" key="11">
    <source>
        <dbReference type="ARBA" id="ARBA00022840"/>
    </source>
</evidence>
<evidence type="ECO:0000313" key="17">
    <source>
        <dbReference type="EMBL" id="SDF59389.1"/>
    </source>
</evidence>
<feature type="domain" description="Riboflavin kinase" evidence="16">
    <location>
        <begin position="181"/>
        <end position="304"/>
    </location>
</feature>
<dbReference type="UniPathway" id="UPA00277">
    <property type="reaction ID" value="UER00407"/>
</dbReference>
<sequence>MNIAHSVVSLGAPAGAGVTIGNFDGLHLGHQALIRRTLAVCREDGLTPVVLTFWPHPRLVLFPDQGHMPLCTRQDRLDRLAALGVPQVLELPFDRDLAALDAETFVRRCLLPLHLRRLVVGYDFSLGRNRCGHVEELRRLGAAEGFSVEQLAPVVVDGTVVSSTVLRRLIGRGDVREAAALLGRCYGFSGPVVHGDGRGRGLGFPTANIRYPQVALPARGVYATRVTLEGRAWPSVTNVGHKPTFGRNELSVEAFLLEDCPDLYGRTLRLDFVDRLRDERRFADVEDLKTQINADVAAARRILETA</sequence>
<evidence type="ECO:0000256" key="13">
    <source>
        <dbReference type="ARBA" id="ARBA00047880"/>
    </source>
</evidence>
<evidence type="ECO:0000256" key="4">
    <source>
        <dbReference type="ARBA" id="ARBA00022630"/>
    </source>
</evidence>
<evidence type="ECO:0000256" key="1">
    <source>
        <dbReference type="ARBA" id="ARBA00002121"/>
    </source>
</evidence>
<dbReference type="FunFam" id="2.40.30.30:FF:000003">
    <property type="entry name" value="Riboflavin biosynthesis protein"/>
    <property type="match status" value="1"/>
</dbReference>
<comment type="catalytic activity">
    <reaction evidence="14 15">
        <text>FMN + ATP + H(+) = FAD + diphosphate</text>
        <dbReference type="Rhea" id="RHEA:17237"/>
        <dbReference type="ChEBI" id="CHEBI:15378"/>
        <dbReference type="ChEBI" id="CHEBI:30616"/>
        <dbReference type="ChEBI" id="CHEBI:33019"/>
        <dbReference type="ChEBI" id="CHEBI:57692"/>
        <dbReference type="ChEBI" id="CHEBI:58210"/>
        <dbReference type="EC" id="2.7.7.2"/>
    </reaction>
</comment>
<dbReference type="FunFam" id="3.40.50.620:FF:000021">
    <property type="entry name" value="Riboflavin biosynthesis protein"/>
    <property type="match status" value="1"/>
</dbReference>
<evidence type="ECO:0000256" key="9">
    <source>
        <dbReference type="ARBA" id="ARBA00022777"/>
    </source>
</evidence>
<evidence type="ECO:0000256" key="14">
    <source>
        <dbReference type="ARBA" id="ARBA00049494"/>
    </source>
</evidence>
<evidence type="ECO:0000256" key="5">
    <source>
        <dbReference type="ARBA" id="ARBA00022643"/>
    </source>
</evidence>
<evidence type="ECO:0000259" key="16">
    <source>
        <dbReference type="SMART" id="SM00904"/>
    </source>
</evidence>
<evidence type="ECO:0000313" key="18">
    <source>
        <dbReference type="Proteomes" id="UP000199355"/>
    </source>
</evidence>
<comment type="similarity">
    <text evidence="15">Belongs to the ribF family.</text>
</comment>
<keyword evidence="5 15" id="KW-0288">FMN</keyword>
<reference evidence="18" key="1">
    <citation type="submission" date="2016-10" db="EMBL/GenBank/DDBJ databases">
        <authorList>
            <person name="Varghese N."/>
            <person name="Submissions S."/>
        </authorList>
    </citation>
    <scope>NUCLEOTIDE SEQUENCE [LARGE SCALE GENOMIC DNA]</scope>
    <source>
        <strain evidence="18">KHC7</strain>
    </source>
</reference>
<dbReference type="GO" id="GO:0006747">
    <property type="term" value="P:FAD biosynthetic process"/>
    <property type="evidence" value="ECO:0007669"/>
    <property type="project" value="UniProtKB-UniRule"/>
</dbReference>
<evidence type="ECO:0000256" key="7">
    <source>
        <dbReference type="ARBA" id="ARBA00022695"/>
    </source>
</evidence>
<evidence type="ECO:0000256" key="12">
    <source>
        <dbReference type="ARBA" id="ARBA00023268"/>
    </source>
</evidence>
<keyword evidence="8 15" id="KW-0547">Nucleotide-binding</keyword>
<dbReference type="GO" id="GO:0009398">
    <property type="term" value="P:FMN biosynthetic process"/>
    <property type="evidence" value="ECO:0007669"/>
    <property type="project" value="UniProtKB-UniRule"/>
</dbReference>
<dbReference type="SUPFAM" id="SSF52374">
    <property type="entry name" value="Nucleotidylyl transferase"/>
    <property type="match status" value="1"/>
</dbReference>
<dbReference type="SMART" id="SM00904">
    <property type="entry name" value="Flavokinase"/>
    <property type="match status" value="1"/>
</dbReference>
<dbReference type="Proteomes" id="UP000199355">
    <property type="component" value="Unassembled WGS sequence"/>
</dbReference>
<dbReference type="InterPro" id="IPR023468">
    <property type="entry name" value="Riboflavin_kinase"/>
</dbReference>
<comment type="pathway">
    <text evidence="3 15">Cofactor biosynthesis; FMN biosynthesis; FMN from riboflavin (ATP route): step 1/1.</text>
</comment>
<proteinExistence type="inferred from homology"/>
<dbReference type="UniPathway" id="UPA00276">
    <property type="reaction ID" value="UER00406"/>
</dbReference>
<dbReference type="EC" id="2.7.7.2" evidence="15"/>
<comment type="pathway">
    <text evidence="2 15">Cofactor biosynthesis; FAD biosynthesis; FAD from FMN: step 1/1.</text>
</comment>
<dbReference type="SUPFAM" id="SSF82114">
    <property type="entry name" value="Riboflavin kinase-like"/>
    <property type="match status" value="1"/>
</dbReference>
<dbReference type="EMBL" id="FNBX01000008">
    <property type="protein sequence ID" value="SDF59389.1"/>
    <property type="molecule type" value="Genomic_DNA"/>
</dbReference>
<dbReference type="InterPro" id="IPR014729">
    <property type="entry name" value="Rossmann-like_a/b/a_fold"/>
</dbReference>
<dbReference type="GO" id="GO:0005524">
    <property type="term" value="F:ATP binding"/>
    <property type="evidence" value="ECO:0007669"/>
    <property type="project" value="UniProtKB-UniRule"/>
</dbReference>
<dbReference type="InterPro" id="IPR015865">
    <property type="entry name" value="Riboflavin_kinase_bac/euk"/>
</dbReference>
<dbReference type="AlphaFoldDB" id="A0A1G7ME38"/>
<dbReference type="PANTHER" id="PTHR22749:SF6">
    <property type="entry name" value="RIBOFLAVIN KINASE"/>
    <property type="match status" value="1"/>
</dbReference>
<dbReference type="NCBIfam" id="NF004160">
    <property type="entry name" value="PRK05627.1-3"/>
    <property type="match status" value="1"/>
</dbReference>
<comment type="catalytic activity">
    <reaction evidence="13 15">
        <text>riboflavin + ATP = FMN + ADP + H(+)</text>
        <dbReference type="Rhea" id="RHEA:14357"/>
        <dbReference type="ChEBI" id="CHEBI:15378"/>
        <dbReference type="ChEBI" id="CHEBI:30616"/>
        <dbReference type="ChEBI" id="CHEBI:57986"/>
        <dbReference type="ChEBI" id="CHEBI:58210"/>
        <dbReference type="ChEBI" id="CHEBI:456216"/>
        <dbReference type="EC" id="2.7.1.26"/>
    </reaction>
</comment>
<keyword evidence="6 15" id="KW-0808">Transferase</keyword>
<dbReference type="PIRSF" id="PIRSF004491">
    <property type="entry name" value="FAD_Synth"/>
    <property type="match status" value="1"/>
</dbReference>
<dbReference type="RefSeq" id="WP_092153532.1">
    <property type="nucleotide sequence ID" value="NZ_FNBX01000008.1"/>
</dbReference>
<dbReference type="Gene3D" id="2.40.30.30">
    <property type="entry name" value="Riboflavin kinase-like"/>
    <property type="match status" value="1"/>
</dbReference>
<dbReference type="InterPro" id="IPR015864">
    <property type="entry name" value="FAD_synthase"/>
</dbReference>
<accession>A0A1G7ME38</accession>
<evidence type="ECO:0000256" key="2">
    <source>
        <dbReference type="ARBA" id="ARBA00004726"/>
    </source>
</evidence>
<keyword evidence="4 15" id="KW-0285">Flavoprotein</keyword>
<dbReference type="NCBIfam" id="TIGR00083">
    <property type="entry name" value="ribF"/>
    <property type="match status" value="1"/>
</dbReference>
<keyword evidence="18" id="KW-1185">Reference proteome</keyword>
<dbReference type="NCBIfam" id="NF004162">
    <property type="entry name" value="PRK05627.1-5"/>
    <property type="match status" value="1"/>
</dbReference>
<dbReference type="CDD" id="cd02064">
    <property type="entry name" value="FAD_synthetase_N"/>
    <property type="match status" value="1"/>
</dbReference>
<protein>
    <recommendedName>
        <fullName evidence="15">Riboflavin biosynthesis protein</fullName>
    </recommendedName>
    <domain>
        <recommendedName>
            <fullName evidence="15">Riboflavin kinase</fullName>
            <ecNumber evidence="15">2.7.1.26</ecNumber>
        </recommendedName>
        <alternativeName>
            <fullName evidence="15">Flavokinase</fullName>
        </alternativeName>
    </domain>
    <domain>
        <recommendedName>
            <fullName evidence="15">FMN adenylyltransferase</fullName>
            <ecNumber evidence="15">2.7.7.2</ecNumber>
        </recommendedName>
        <alternativeName>
            <fullName evidence="15">FAD pyrophosphorylase</fullName>
        </alternativeName>
        <alternativeName>
            <fullName evidence="15">FAD synthase</fullName>
        </alternativeName>
    </domain>
</protein>
<evidence type="ECO:0000256" key="10">
    <source>
        <dbReference type="ARBA" id="ARBA00022827"/>
    </source>
</evidence>
<evidence type="ECO:0000256" key="15">
    <source>
        <dbReference type="PIRNR" id="PIRNR004491"/>
    </source>
</evidence>
<keyword evidence="9 15" id="KW-0418">Kinase</keyword>
<evidence type="ECO:0000256" key="3">
    <source>
        <dbReference type="ARBA" id="ARBA00005201"/>
    </source>
</evidence>
<keyword evidence="11 15" id="KW-0067">ATP-binding</keyword>
<dbReference type="GO" id="GO:0003919">
    <property type="term" value="F:FMN adenylyltransferase activity"/>
    <property type="evidence" value="ECO:0007669"/>
    <property type="project" value="UniProtKB-UniRule"/>
</dbReference>
<dbReference type="Pfam" id="PF06574">
    <property type="entry name" value="FAD_syn"/>
    <property type="match status" value="1"/>
</dbReference>
<keyword evidence="7 15" id="KW-0548">Nucleotidyltransferase</keyword>
<keyword evidence="12" id="KW-0511">Multifunctional enzyme</keyword>
<organism evidence="17 18">
    <name type="scientific">Desulfovibrio legallii</name>
    <dbReference type="NCBI Taxonomy" id="571438"/>
    <lineage>
        <taxon>Bacteria</taxon>
        <taxon>Pseudomonadati</taxon>
        <taxon>Thermodesulfobacteriota</taxon>
        <taxon>Desulfovibrionia</taxon>
        <taxon>Desulfovibrionales</taxon>
        <taxon>Desulfovibrionaceae</taxon>
        <taxon>Desulfovibrio</taxon>
    </lineage>
</organism>
<dbReference type="InterPro" id="IPR002606">
    <property type="entry name" value="Riboflavin_kinase_bac"/>
</dbReference>
<gene>
    <name evidence="17" type="ORF">SAMN05192586_10882</name>
</gene>
<dbReference type="STRING" id="571438.SAMN05192586_10882"/>
<evidence type="ECO:0000256" key="6">
    <source>
        <dbReference type="ARBA" id="ARBA00022679"/>
    </source>
</evidence>
<dbReference type="Pfam" id="PF01687">
    <property type="entry name" value="Flavokinase"/>
    <property type="match status" value="1"/>
</dbReference>
<dbReference type="GO" id="GO:0009231">
    <property type="term" value="P:riboflavin biosynthetic process"/>
    <property type="evidence" value="ECO:0007669"/>
    <property type="project" value="InterPro"/>
</dbReference>
<keyword evidence="10 15" id="KW-0274">FAD</keyword>
<dbReference type="GO" id="GO:0008531">
    <property type="term" value="F:riboflavin kinase activity"/>
    <property type="evidence" value="ECO:0007669"/>
    <property type="project" value="UniProtKB-UniRule"/>
</dbReference>
<evidence type="ECO:0000256" key="8">
    <source>
        <dbReference type="ARBA" id="ARBA00022741"/>
    </source>
</evidence>
<dbReference type="PANTHER" id="PTHR22749">
    <property type="entry name" value="RIBOFLAVIN KINASE/FMN ADENYLYLTRANSFERASE"/>
    <property type="match status" value="1"/>
</dbReference>